<dbReference type="InterPro" id="IPR009080">
    <property type="entry name" value="tRNAsynth_Ia_anticodon-bd"/>
</dbReference>
<keyword evidence="7" id="KW-0648">Protein biosynthesis</keyword>
<evidence type="ECO:0000256" key="2">
    <source>
        <dbReference type="ARBA" id="ARBA00013164"/>
    </source>
</evidence>
<evidence type="ECO:0000259" key="11">
    <source>
        <dbReference type="Pfam" id="PF08264"/>
    </source>
</evidence>
<evidence type="ECO:0000256" key="7">
    <source>
        <dbReference type="ARBA" id="ARBA00022917"/>
    </source>
</evidence>
<gene>
    <name evidence="12" type="primary">leuS</name>
    <name evidence="12" type="ORF">ENJ51_02710</name>
</gene>
<dbReference type="PANTHER" id="PTHR43740:SF2">
    <property type="entry name" value="LEUCINE--TRNA LIGASE, MITOCHONDRIAL"/>
    <property type="match status" value="1"/>
</dbReference>
<dbReference type="SUPFAM" id="SSF47323">
    <property type="entry name" value="Anticodon-binding domain of a subclass of class I aminoacyl-tRNA synthetases"/>
    <property type="match status" value="1"/>
</dbReference>
<comment type="catalytic activity">
    <reaction evidence="9">
        <text>tRNA(Leu) + L-leucine + ATP = L-leucyl-tRNA(Leu) + AMP + diphosphate</text>
        <dbReference type="Rhea" id="RHEA:11688"/>
        <dbReference type="Rhea" id="RHEA-COMP:9613"/>
        <dbReference type="Rhea" id="RHEA-COMP:9622"/>
        <dbReference type="ChEBI" id="CHEBI:30616"/>
        <dbReference type="ChEBI" id="CHEBI:33019"/>
        <dbReference type="ChEBI" id="CHEBI:57427"/>
        <dbReference type="ChEBI" id="CHEBI:78442"/>
        <dbReference type="ChEBI" id="CHEBI:78494"/>
        <dbReference type="ChEBI" id="CHEBI:456215"/>
        <dbReference type="EC" id="6.1.1.4"/>
    </reaction>
</comment>
<dbReference type="Gene3D" id="3.40.50.620">
    <property type="entry name" value="HUPs"/>
    <property type="match status" value="1"/>
</dbReference>
<evidence type="ECO:0000313" key="12">
    <source>
        <dbReference type="EMBL" id="HFC91705.1"/>
    </source>
</evidence>
<dbReference type="PANTHER" id="PTHR43740">
    <property type="entry name" value="LEUCYL-TRNA SYNTHETASE"/>
    <property type="match status" value="1"/>
</dbReference>
<keyword evidence="8" id="KW-0030">Aminoacyl-tRNA synthetase</keyword>
<accession>A0A7V2SYZ9</accession>
<dbReference type="Proteomes" id="UP000885750">
    <property type="component" value="Unassembled WGS sequence"/>
</dbReference>
<dbReference type="FunFam" id="1.10.730.10:FF:000011">
    <property type="entry name" value="Leucine--tRNA ligase chloroplastic/mitochondrial"/>
    <property type="match status" value="1"/>
</dbReference>
<dbReference type="GO" id="GO:0006429">
    <property type="term" value="P:leucyl-tRNA aminoacylation"/>
    <property type="evidence" value="ECO:0007669"/>
    <property type="project" value="InterPro"/>
</dbReference>
<feature type="non-terminal residue" evidence="12">
    <location>
        <position position="1"/>
    </location>
</feature>
<keyword evidence="3" id="KW-0963">Cytoplasm</keyword>
<dbReference type="Pfam" id="PF08264">
    <property type="entry name" value="Anticodon_1"/>
    <property type="match status" value="1"/>
</dbReference>
<comment type="similarity">
    <text evidence="1">Belongs to the class-I aminoacyl-tRNA synthetase family.</text>
</comment>
<dbReference type="InterPro" id="IPR002302">
    <property type="entry name" value="Leu-tRNA-ligase"/>
</dbReference>
<reference evidence="12" key="1">
    <citation type="journal article" date="2020" name="mSystems">
        <title>Genome- and Community-Level Interaction Insights into Carbon Utilization and Element Cycling Functions of Hydrothermarchaeota in Hydrothermal Sediment.</title>
        <authorList>
            <person name="Zhou Z."/>
            <person name="Liu Y."/>
            <person name="Xu W."/>
            <person name="Pan J."/>
            <person name="Luo Z.H."/>
            <person name="Li M."/>
        </authorList>
    </citation>
    <scope>NUCLEOTIDE SEQUENCE [LARGE SCALE GENOMIC DNA]</scope>
    <source>
        <strain evidence="12">HyVt-493</strain>
    </source>
</reference>
<name>A0A7V2SYZ9_LEUMU</name>
<evidence type="ECO:0000256" key="4">
    <source>
        <dbReference type="ARBA" id="ARBA00022598"/>
    </source>
</evidence>
<dbReference type="InterPro" id="IPR002300">
    <property type="entry name" value="aa-tRNA-synth_Ia"/>
</dbReference>
<evidence type="ECO:0000256" key="1">
    <source>
        <dbReference type="ARBA" id="ARBA00005594"/>
    </source>
</evidence>
<dbReference type="Pfam" id="PF00133">
    <property type="entry name" value="tRNA-synt_1"/>
    <property type="match status" value="1"/>
</dbReference>
<keyword evidence="4 12" id="KW-0436">Ligase</keyword>
<organism evidence="12">
    <name type="scientific">Leucothrix mucor</name>
    <dbReference type="NCBI Taxonomy" id="45248"/>
    <lineage>
        <taxon>Bacteria</taxon>
        <taxon>Pseudomonadati</taxon>
        <taxon>Pseudomonadota</taxon>
        <taxon>Gammaproteobacteria</taxon>
        <taxon>Thiotrichales</taxon>
        <taxon>Thiotrichaceae</taxon>
        <taxon>Leucothrix</taxon>
    </lineage>
</organism>
<evidence type="ECO:0000256" key="8">
    <source>
        <dbReference type="ARBA" id="ARBA00023146"/>
    </source>
</evidence>
<comment type="caution">
    <text evidence="12">The sequence shown here is derived from an EMBL/GenBank/DDBJ whole genome shotgun (WGS) entry which is preliminary data.</text>
</comment>
<dbReference type="GO" id="GO:0004823">
    <property type="term" value="F:leucine-tRNA ligase activity"/>
    <property type="evidence" value="ECO:0007669"/>
    <property type="project" value="UniProtKB-EC"/>
</dbReference>
<dbReference type="GO" id="GO:0005524">
    <property type="term" value="F:ATP binding"/>
    <property type="evidence" value="ECO:0007669"/>
    <property type="project" value="UniProtKB-KW"/>
</dbReference>
<evidence type="ECO:0000256" key="3">
    <source>
        <dbReference type="ARBA" id="ARBA00022490"/>
    </source>
</evidence>
<feature type="domain" description="Aminoacyl-tRNA synthetase class Ia" evidence="10">
    <location>
        <begin position="165"/>
        <end position="205"/>
    </location>
</feature>
<keyword evidence="5" id="KW-0547">Nucleotide-binding</keyword>
<dbReference type="Gene3D" id="3.10.20.590">
    <property type="match status" value="1"/>
</dbReference>
<evidence type="ECO:0000256" key="5">
    <source>
        <dbReference type="ARBA" id="ARBA00022741"/>
    </source>
</evidence>
<dbReference type="CDD" id="cd07958">
    <property type="entry name" value="Anticodon_Ia_Leu_BEm"/>
    <property type="match status" value="1"/>
</dbReference>
<evidence type="ECO:0000256" key="6">
    <source>
        <dbReference type="ARBA" id="ARBA00022840"/>
    </source>
</evidence>
<sequence length="411" mass="46506">DIEFDETGGSPIKKMPEFYQTSCPSCGKDAVRETDTFDTFFESSWYYARYTGPDNDQSMLDKRADYWLPVDQYIGGIEHAVLHLLYARFFHKLMRDEGLVSSNEPFSKLLTQGMVLANSYYRENDKGGKDWIAPDDVNVQLDNKGKAIGATLRADGQPVLSDGMSKMSKSKNNGVDPQMLIDQYGADTLRLFSMFAAPPDQSMEWSNTGVEGANRFLRRLWRQVHEHIKSGDVAELEVDNLTDEQAALRRKLYLTLQKVSDDMMRRFTFNTAVAANMELLNEVSKFDNKSDQSRAVRQEIFSTVLLMLAPIAPHICETLWKALGKTTLLIDESWPQIDTAALVQETIELMVQVNGKLRGKIKVAVEANDDDIKQQAQENENAKRFIEDNLADKAVRKIIIVKGRLVNIVVA</sequence>
<dbReference type="AlphaFoldDB" id="A0A7V2SYZ9"/>
<dbReference type="Gene3D" id="2.20.28.290">
    <property type="match status" value="1"/>
</dbReference>
<dbReference type="InterPro" id="IPR014729">
    <property type="entry name" value="Rossmann-like_a/b/a_fold"/>
</dbReference>
<protein>
    <recommendedName>
        <fullName evidence="2">leucine--tRNA ligase</fullName>
        <ecNumber evidence="2">6.1.1.4</ecNumber>
    </recommendedName>
</protein>
<dbReference type="PRINTS" id="PR00985">
    <property type="entry name" value="TRNASYNTHLEU"/>
</dbReference>
<dbReference type="Gene3D" id="1.10.730.10">
    <property type="entry name" value="Isoleucyl-tRNA Synthetase, Domain 1"/>
    <property type="match status" value="1"/>
</dbReference>
<dbReference type="FunFam" id="2.20.28.290:FF:000001">
    <property type="entry name" value="Leucine--tRNA ligase"/>
    <property type="match status" value="1"/>
</dbReference>
<dbReference type="SUPFAM" id="SSF52374">
    <property type="entry name" value="Nucleotidylyl transferase"/>
    <property type="match status" value="1"/>
</dbReference>
<proteinExistence type="inferred from homology"/>
<dbReference type="EC" id="6.1.1.4" evidence="2"/>
<dbReference type="EMBL" id="DRMS01000112">
    <property type="protein sequence ID" value="HFC91705.1"/>
    <property type="molecule type" value="Genomic_DNA"/>
</dbReference>
<evidence type="ECO:0000259" key="10">
    <source>
        <dbReference type="Pfam" id="PF00133"/>
    </source>
</evidence>
<dbReference type="GO" id="GO:0005829">
    <property type="term" value="C:cytosol"/>
    <property type="evidence" value="ECO:0007669"/>
    <property type="project" value="TreeGrafter"/>
</dbReference>
<keyword evidence="6" id="KW-0067">ATP-binding</keyword>
<dbReference type="InterPro" id="IPR013155">
    <property type="entry name" value="M/V/L/I-tRNA-synth_anticd-bd"/>
</dbReference>
<feature type="domain" description="Methionyl/Valyl/Leucyl/Isoleucyl-tRNA synthetase anticodon-binding" evidence="11">
    <location>
        <begin position="248"/>
        <end position="367"/>
    </location>
</feature>
<evidence type="ECO:0000256" key="9">
    <source>
        <dbReference type="ARBA" id="ARBA00047469"/>
    </source>
</evidence>